<dbReference type="PROSITE" id="PS50111">
    <property type="entry name" value="CHEMOTAXIS_TRANSDUC_2"/>
    <property type="match status" value="1"/>
</dbReference>
<dbReference type="GO" id="GO:0006355">
    <property type="term" value="P:regulation of DNA-templated transcription"/>
    <property type="evidence" value="ECO:0007669"/>
    <property type="project" value="InterPro"/>
</dbReference>
<dbReference type="InterPro" id="IPR000014">
    <property type="entry name" value="PAS"/>
</dbReference>
<dbReference type="SUPFAM" id="SSF55785">
    <property type="entry name" value="PYP-like sensor domain (PAS domain)"/>
    <property type="match status" value="1"/>
</dbReference>
<dbReference type="CDD" id="cd11386">
    <property type="entry name" value="MCP_signal"/>
    <property type="match status" value="1"/>
</dbReference>
<comment type="similarity">
    <text evidence="2">Belongs to the methyl-accepting chemotaxis (MCP) protein family.</text>
</comment>
<proteinExistence type="inferred from homology"/>
<evidence type="ECO:0000256" key="3">
    <source>
        <dbReference type="PROSITE-ProRule" id="PRU00284"/>
    </source>
</evidence>
<dbReference type="KEGG" id="naj:B1756_18195"/>
<dbReference type="GO" id="GO:0004888">
    <property type="term" value="F:transmembrane signaling receptor activity"/>
    <property type="evidence" value="ECO:0007669"/>
    <property type="project" value="InterPro"/>
</dbReference>
<reference evidence="8" key="1">
    <citation type="submission" date="2017-02" db="EMBL/GenBank/DDBJ databases">
        <title>Natronthermophilus aegyptiacus gen. nov.,sp. nov., an aerobic, extremely halophilic alkalithermophilic archaeon isolated from the athalassohaline Wadi An Natrun, Egypt.</title>
        <authorList>
            <person name="Zhao B."/>
        </authorList>
    </citation>
    <scope>NUCLEOTIDE SEQUENCE [LARGE SCALE GENOMIC DNA]</scope>
    <source>
        <strain evidence="8">JW/NM-HA 15</strain>
    </source>
</reference>
<gene>
    <name evidence="7" type="ORF">B1756_18195</name>
</gene>
<dbReference type="NCBIfam" id="TIGR00229">
    <property type="entry name" value="sensory_box"/>
    <property type="match status" value="1"/>
</dbReference>
<dbReference type="SMART" id="SM00283">
    <property type="entry name" value="MA"/>
    <property type="match status" value="1"/>
</dbReference>
<dbReference type="PANTHER" id="PTHR32089">
    <property type="entry name" value="METHYL-ACCEPTING CHEMOTAXIS PROTEIN MCPB"/>
    <property type="match status" value="1"/>
</dbReference>
<feature type="compositionally biased region" description="Basic and acidic residues" evidence="4">
    <location>
        <begin position="428"/>
        <end position="438"/>
    </location>
</feature>
<evidence type="ECO:0000256" key="4">
    <source>
        <dbReference type="SAM" id="MobiDB-lite"/>
    </source>
</evidence>
<evidence type="ECO:0000313" key="7">
    <source>
        <dbReference type="EMBL" id="ARS91461.1"/>
    </source>
</evidence>
<protein>
    <submittedName>
        <fullName evidence="7">Transducer protein car</fullName>
    </submittedName>
</protein>
<dbReference type="Pfam" id="PF00015">
    <property type="entry name" value="MCPsignal"/>
    <property type="match status" value="1"/>
</dbReference>
<dbReference type="GeneID" id="32896046"/>
<evidence type="ECO:0000259" key="5">
    <source>
        <dbReference type="PROSITE" id="PS50111"/>
    </source>
</evidence>
<dbReference type="EMBL" id="CP019893">
    <property type="protein sequence ID" value="ARS91461.1"/>
    <property type="molecule type" value="Genomic_DNA"/>
</dbReference>
<dbReference type="GO" id="GO:0006935">
    <property type="term" value="P:chemotaxis"/>
    <property type="evidence" value="ECO:0007669"/>
    <property type="project" value="InterPro"/>
</dbReference>
<keyword evidence="1 3" id="KW-0807">Transducer</keyword>
<dbReference type="PRINTS" id="PR00260">
    <property type="entry name" value="CHEMTRNSDUCR"/>
</dbReference>
<feature type="domain" description="Methyl-accepting transducer" evidence="5">
    <location>
        <begin position="180"/>
        <end position="416"/>
    </location>
</feature>
<evidence type="ECO:0000256" key="2">
    <source>
        <dbReference type="ARBA" id="ARBA00029447"/>
    </source>
</evidence>
<dbReference type="SMART" id="SM00091">
    <property type="entry name" value="PAS"/>
    <property type="match status" value="1"/>
</dbReference>
<organism evidence="7 8">
    <name type="scientific">Natrarchaeobaculum aegyptiacum</name>
    <dbReference type="NCBI Taxonomy" id="745377"/>
    <lineage>
        <taxon>Archaea</taxon>
        <taxon>Methanobacteriati</taxon>
        <taxon>Methanobacteriota</taxon>
        <taxon>Stenosarchaea group</taxon>
        <taxon>Halobacteria</taxon>
        <taxon>Halobacteriales</taxon>
        <taxon>Natrialbaceae</taxon>
        <taxon>Natrarchaeobaculum</taxon>
    </lineage>
</organism>
<dbReference type="InterPro" id="IPR004089">
    <property type="entry name" value="MCPsignal_dom"/>
</dbReference>
<dbReference type="Gene3D" id="3.30.450.20">
    <property type="entry name" value="PAS domain"/>
    <property type="match status" value="1"/>
</dbReference>
<dbReference type="GO" id="GO:0016020">
    <property type="term" value="C:membrane"/>
    <property type="evidence" value="ECO:0007669"/>
    <property type="project" value="InterPro"/>
</dbReference>
<accession>A0A2Z2HW44</accession>
<dbReference type="Proteomes" id="UP000250088">
    <property type="component" value="Chromosome"/>
</dbReference>
<dbReference type="OrthoDB" id="8523at2157"/>
<keyword evidence="8" id="KW-1185">Reference proteome</keyword>
<evidence type="ECO:0000313" key="8">
    <source>
        <dbReference type="Proteomes" id="UP000250088"/>
    </source>
</evidence>
<dbReference type="RefSeq" id="WP_086889831.1">
    <property type="nucleotide sequence ID" value="NZ_CP019893.1"/>
</dbReference>
<dbReference type="GO" id="GO:0007165">
    <property type="term" value="P:signal transduction"/>
    <property type="evidence" value="ECO:0007669"/>
    <property type="project" value="UniProtKB-KW"/>
</dbReference>
<dbReference type="SUPFAM" id="SSF58104">
    <property type="entry name" value="Methyl-accepting chemotaxis protein (MCP) signaling domain"/>
    <property type="match status" value="1"/>
</dbReference>
<dbReference type="PROSITE" id="PS50112">
    <property type="entry name" value="PAS"/>
    <property type="match status" value="1"/>
</dbReference>
<dbReference type="Pfam" id="PF00989">
    <property type="entry name" value="PAS"/>
    <property type="match status" value="1"/>
</dbReference>
<dbReference type="InterPro" id="IPR035965">
    <property type="entry name" value="PAS-like_dom_sf"/>
</dbReference>
<dbReference type="PANTHER" id="PTHR32089:SF112">
    <property type="entry name" value="LYSOZYME-LIKE PROTEIN-RELATED"/>
    <property type="match status" value="1"/>
</dbReference>
<name>A0A2Z2HW44_9EURY</name>
<dbReference type="InterPro" id="IPR004090">
    <property type="entry name" value="Chemotax_Me-accpt_rcpt"/>
</dbReference>
<feature type="domain" description="PAS" evidence="6">
    <location>
        <begin position="46"/>
        <end position="100"/>
    </location>
</feature>
<evidence type="ECO:0000256" key="1">
    <source>
        <dbReference type="ARBA" id="ARBA00023224"/>
    </source>
</evidence>
<feature type="region of interest" description="Disordered" evidence="4">
    <location>
        <begin position="428"/>
        <end position="452"/>
    </location>
</feature>
<dbReference type="AlphaFoldDB" id="A0A2Z2HW44"/>
<dbReference type="CDD" id="cd00130">
    <property type="entry name" value="PAS"/>
    <property type="match status" value="1"/>
</dbReference>
<evidence type="ECO:0000259" key="6">
    <source>
        <dbReference type="PROSITE" id="PS50112"/>
    </source>
</evidence>
<sequence>MSNAAIRSGNQQIQGSQGEEALAKPFLESLEEGDECERLRAERDFWRSLYTQLIAAFPEGAFVVAADGEITNWNPAMEELNGSSAGDVLGANAYDIFETDGQSETLAETVVRRNEPVREDDTRTVPHSDRYYQVYAVPLRDPDGNAIGAFEATPDVSDFVHQQQAYEQLQETVSQEVRSEVVDLESHTESIASSIDRIHELGVEETERMETIATEVSNQSATIEEIASTTGNVRETSDEAAELAAAGSANAGDAIETMNAVSDAAGAVSADMTSLQGSIDEIEAIVDVIDDIARQTNILALNAQIEAAHAGEEGVGFAVVASEVKSLAEDTQKQASRIETTIADVQREIEETAGSLETTTDRIDEGVDRVEGTLNRLDEIADAVEDVAIGVDEVADAIDEQSAGSEEIAATVDTAVEEMNDLRNELEAITESTREQRESVAAVRSTVGQLSE</sequence>
<dbReference type="InterPro" id="IPR013767">
    <property type="entry name" value="PAS_fold"/>
</dbReference>
<dbReference type="Gene3D" id="1.10.287.950">
    <property type="entry name" value="Methyl-accepting chemotaxis protein"/>
    <property type="match status" value="1"/>
</dbReference>